<evidence type="ECO:0000313" key="2">
    <source>
        <dbReference type="Proteomes" id="UP001140293"/>
    </source>
</evidence>
<organism evidence="1 2">
    <name type="scientific">[Mycobacterium] manitobense</name>
    <dbReference type="NCBI Taxonomy" id="190147"/>
    <lineage>
        <taxon>Bacteria</taxon>
        <taxon>Bacillati</taxon>
        <taxon>Actinomycetota</taxon>
        <taxon>Actinomycetes</taxon>
        <taxon>Mycobacteriales</taxon>
        <taxon>Mycobacteriaceae</taxon>
        <taxon>Mycolicibacterium</taxon>
    </lineage>
</organism>
<protein>
    <submittedName>
        <fullName evidence="1">Uncharacterized protein</fullName>
    </submittedName>
</protein>
<keyword evidence="2" id="KW-1185">Reference proteome</keyword>
<reference evidence="1" key="1">
    <citation type="submission" date="2020-07" db="EMBL/GenBank/DDBJ databases">
        <authorList>
            <person name="Pettersson B.M.F."/>
            <person name="Behra P.R.K."/>
            <person name="Ramesh M."/>
            <person name="Das S."/>
            <person name="Dasgupta S."/>
            <person name="Kirsebom L.A."/>
        </authorList>
    </citation>
    <scope>NUCLEOTIDE SEQUENCE</scope>
    <source>
        <strain evidence="1">DSM 44615</strain>
    </source>
</reference>
<dbReference type="Proteomes" id="UP001140293">
    <property type="component" value="Unassembled WGS sequence"/>
</dbReference>
<accession>A0A9X2YTN6</accession>
<dbReference type="AlphaFoldDB" id="A0A9X2YTN6"/>
<comment type="caution">
    <text evidence="1">The sequence shown here is derived from an EMBL/GenBank/DDBJ whole genome shotgun (WGS) entry which is preliminary data.</text>
</comment>
<gene>
    <name evidence="1" type="ORF">H7I41_24425</name>
</gene>
<name>A0A9X2YTN6_9MYCO</name>
<sequence length="116" mass="12807">MPDSAGQRLRGDIANALAHAVEQHGPMEFDELELLTIDRAAMAADRADDLRRVFADEMAGQRRASVLTRLSAEARQLDRTAVELTRTVIGGLGVVAKSDRHVRAVRARWDRGPRHA</sequence>
<dbReference type="RefSeq" id="WP_264015231.1">
    <property type="nucleotide sequence ID" value="NZ_JACKSJ010000228.1"/>
</dbReference>
<dbReference type="EMBL" id="JACKSJ010000228">
    <property type="protein sequence ID" value="MCV7173076.1"/>
    <property type="molecule type" value="Genomic_DNA"/>
</dbReference>
<evidence type="ECO:0000313" key="1">
    <source>
        <dbReference type="EMBL" id="MCV7173076.1"/>
    </source>
</evidence>
<reference evidence="1" key="2">
    <citation type="journal article" date="2022" name="BMC Genomics">
        <title>Comparative genome analysis of mycobacteria focusing on tRNA and non-coding RNA.</title>
        <authorList>
            <person name="Behra P.R.K."/>
            <person name="Pettersson B.M.F."/>
            <person name="Ramesh M."/>
            <person name="Das S."/>
            <person name="Dasgupta S."/>
            <person name="Kirsebom L.A."/>
        </authorList>
    </citation>
    <scope>NUCLEOTIDE SEQUENCE</scope>
    <source>
        <strain evidence="1">DSM 44615</strain>
    </source>
</reference>
<proteinExistence type="predicted"/>